<proteinExistence type="predicted"/>
<organism evidence="2 3">
    <name type="scientific">Aureimonas phyllosphaerae</name>
    <dbReference type="NCBI Taxonomy" id="1166078"/>
    <lineage>
        <taxon>Bacteria</taxon>
        <taxon>Pseudomonadati</taxon>
        <taxon>Pseudomonadota</taxon>
        <taxon>Alphaproteobacteria</taxon>
        <taxon>Hyphomicrobiales</taxon>
        <taxon>Aurantimonadaceae</taxon>
        <taxon>Aureimonas</taxon>
    </lineage>
</organism>
<evidence type="ECO:0000313" key="2">
    <source>
        <dbReference type="EMBL" id="MBB3938259.1"/>
    </source>
</evidence>
<protein>
    <submittedName>
        <fullName evidence="2">Uncharacterized protein</fullName>
    </submittedName>
</protein>
<dbReference type="RefSeq" id="WP_090966827.1">
    <property type="nucleotide sequence ID" value="NZ_FOOA01000040.1"/>
</dbReference>
<accession>A0A7W6BY70</accession>
<dbReference type="OrthoDB" id="8434746at2"/>
<dbReference type="EMBL" id="JACIDO010000024">
    <property type="protein sequence ID" value="MBB3938259.1"/>
    <property type="molecule type" value="Genomic_DNA"/>
</dbReference>
<dbReference type="Proteomes" id="UP000531216">
    <property type="component" value="Unassembled WGS sequence"/>
</dbReference>
<reference evidence="2 3" key="1">
    <citation type="submission" date="2020-08" db="EMBL/GenBank/DDBJ databases">
        <title>Genomic Encyclopedia of Type Strains, Phase IV (KMG-IV): sequencing the most valuable type-strain genomes for metagenomic binning, comparative biology and taxonomic classification.</title>
        <authorList>
            <person name="Goeker M."/>
        </authorList>
    </citation>
    <scope>NUCLEOTIDE SEQUENCE [LARGE SCALE GENOMIC DNA]</scope>
    <source>
        <strain evidence="2 3">DSM 25024</strain>
    </source>
</reference>
<name>A0A7W6BY70_9HYPH</name>
<keyword evidence="3" id="KW-1185">Reference proteome</keyword>
<evidence type="ECO:0000313" key="3">
    <source>
        <dbReference type="Proteomes" id="UP000531216"/>
    </source>
</evidence>
<feature type="region of interest" description="Disordered" evidence="1">
    <location>
        <begin position="1003"/>
        <end position="1028"/>
    </location>
</feature>
<sequence>MERIEIDLDWAGSGEPRTGKAGGTVESSIRYDALEQAMLKLVAKPQGRAERDDLYNRRPLALDVMAHRRHDTILVSARRGDGKTTFLTDILRLLQQGREEYRKVLPQGMGEDKIAILYPLGIVDPTLIETKQNIVVMVVEKIEVAVKRAYRLDESAMRGAYEDFKRVLRELATGLPLLDGIGDSELFDKDWADADYVLDRGLDKARSAGAFERAFHRFVETACSFLGADAFVLAIDDVDTSFDRGWPVLEALRKYFATPRLKVIMAGDLRLCNLVVRQQQWKQISSKFFDIEQKVEGARSYVDQIVNMVDLLQDQYLVKIVRPENRVTLRPLLHYADYPGISFKASQSDPGVTVRETIFMQRYARRLLGIRAGKDRALIRSTLLRLPLRSGLQVVSGAWELCHDAKSTGLTDDTRAQALAALSHVASAGLMTFDLAEYDLQDPNPGRVLAALSQWLTAKGLWLTISRFHPSGVNEMSDLVSIRIAAQLIELFRANAYATIDYCLRICLIREKLDRGEITPTRAQQFEGRTNDTGRFDLHALLEHLNAGATERATQFVSRLAAWDAGRGRQVDRAIRLSGAVVPGVSRLREASAVAFDLYGIRGDIFKRDVFQSVVETGDKSDQNRLLAALPPPLRGYHQALIDAGWSYSSRRGLEAGFIATFANTLDSLRAGLDPDARAVAMIPAMRLVSGQGAENGVYSVLRLIAAVAELIGIERTGGPDDKLSDLRDLITMLAASRSYPTPGVLSEAGQVGDADEMEGPQDNINGVGDEELDDVSSLPSMLGHWLEALHLESQPTEVAPVTLARAWTRFTYAFEDIVARLVHTRTRYLGVLMHRAIVAFLHAIGVEVLRAAGRAPGAKAIDNPIESSLPFLQILKALDEVESEKNDPNVRFFRIIFSCPLWGYFLARSENDITGKADRGNATAEIFSRYTNFMSNQIGLVPRYEANFSRNGQVATFDGLYFLLNSVQLQGLPSTKKSIAGAGIELNEALIALGVEPALRSPPAGAAGGAPARDRSKPPRNTSGSAT</sequence>
<evidence type="ECO:0000256" key="1">
    <source>
        <dbReference type="SAM" id="MobiDB-lite"/>
    </source>
</evidence>
<comment type="caution">
    <text evidence="2">The sequence shown here is derived from an EMBL/GenBank/DDBJ whole genome shotgun (WGS) entry which is preliminary data.</text>
</comment>
<feature type="compositionally biased region" description="Low complexity" evidence="1">
    <location>
        <begin position="1003"/>
        <end position="1012"/>
    </location>
</feature>
<gene>
    <name evidence="2" type="ORF">GGR05_004430</name>
</gene>
<dbReference type="AlphaFoldDB" id="A0A7W6BY70"/>